<dbReference type="RefSeq" id="WP_201686272.1">
    <property type="nucleotide sequence ID" value="NZ_JAEQNA010000011.1"/>
</dbReference>
<name>A0A937D5W8_9BURK</name>
<organism evidence="2 3">
    <name type="scientific">Ramlibacter aurantiacus</name>
    <dbReference type="NCBI Taxonomy" id="2801330"/>
    <lineage>
        <taxon>Bacteria</taxon>
        <taxon>Pseudomonadati</taxon>
        <taxon>Pseudomonadota</taxon>
        <taxon>Betaproteobacteria</taxon>
        <taxon>Burkholderiales</taxon>
        <taxon>Comamonadaceae</taxon>
        <taxon>Ramlibacter</taxon>
    </lineage>
</organism>
<dbReference type="SUPFAM" id="SSF56634">
    <property type="entry name" value="Heme-dependent catalase-like"/>
    <property type="match status" value="1"/>
</dbReference>
<evidence type="ECO:0000256" key="1">
    <source>
        <dbReference type="ARBA" id="ARBA00002974"/>
    </source>
</evidence>
<reference evidence="2" key="1">
    <citation type="submission" date="2021-01" db="EMBL/GenBank/DDBJ databases">
        <title>Ramlibacter sp. strain AW1 16S ribosomal RNA gene Genome sequencing and assembly.</title>
        <authorList>
            <person name="Kang M."/>
        </authorList>
    </citation>
    <scope>NUCLEOTIDE SEQUENCE</scope>
    <source>
        <strain evidence="2">AW1</strain>
    </source>
</reference>
<proteinExistence type="predicted"/>
<comment type="function">
    <text evidence="1">Decomposes hydrogen peroxide into water and oxygen; serves to protect cells from the toxic effects of hydrogen peroxide.</text>
</comment>
<dbReference type="AlphaFoldDB" id="A0A937D5W8"/>
<keyword evidence="3" id="KW-1185">Reference proteome</keyword>
<comment type="caution">
    <text evidence="2">The sequence shown here is derived from an EMBL/GenBank/DDBJ whole genome shotgun (WGS) entry which is preliminary data.</text>
</comment>
<gene>
    <name evidence="2" type="ORF">JI739_22585</name>
</gene>
<evidence type="ECO:0008006" key="4">
    <source>
        <dbReference type="Google" id="ProtNLM"/>
    </source>
</evidence>
<sequence length="246" mass="27697">MAIKLLGVSDGDGRRFTDDERSSQDFTFLSQRSVPVGTLERFAAITPSVLRFSTLGGLLWLLLHGRFDIILKIAGNVRHDTSPLDISYWSCLGYQCGEGQVVKYKLQPASGFRNRLPATLTDDYLKENLAQHLAERPATFDFLVQCYRDDKSTPIEDASIEWPEDVSPFVKVATLELPVQAVNVPSREELAELISFSPGNTLMAHQPVGELNLARVQIYRELARYRQARNGQTHVEPKLEDFDTID</sequence>
<dbReference type="InterPro" id="IPR020835">
    <property type="entry name" value="Catalase_sf"/>
</dbReference>
<dbReference type="Gene3D" id="2.40.180.10">
    <property type="entry name" value="Catalase core domain"/>
    <property type="match status" value="1"/>
</dbReference>
<dbReference type="GO" id="GO:0020037">
    <property type="term" value="F:heme binding"/>
    <property type="evidence" value="ECO:0007669"/>
    <property type="project" value="InterPro"/>
</dbReference>
<dbReference type="Proteomes" id="UP000613011">
    <property type="component" value="Unassembled WGS sequence"/>
</dbReference>
<evidence type="ECO:0000313" key="3">
    <source>
        <dbReference type="Proteomes" id="UP000613011"/>
    </source>
</evidence>
<dbReference type="EMBL" id="JAEQNA010000011">
    <property type="protein sequence ID" value="MBL0423140.1"/>
    <property type="molecule type" value="Genomic_DNA"/>
</dbReference>
<protein>
    <recommendedName>
        <fullName evidence="4">Catalase</fullName>
    </recommendedName>
</protein>
<accession>A0A937D5W8</accession>
<evidence type="ECO:0000313" key="2">
    <source>
        <dbReference type="EMBL" id="MBL0423140.1"/>
    </source>
</evidence>